<sequence>MKTILVVNGEAYWKAILPAYNVVQKSIQNTSWILKSGKLYVGDDKGVIQPDGILWRVGAIKPSEIQTNALDLIALAGVPCVNAPETLKVGFDRLSMLATIKKLGLSVIDFDVVTKSTDLKNIKRDFPFVVKVGNYHGGFGKVLVEDERKWQDIQDLLFVTNDYITIEPFINYVRDIRYIAINDKVWAMSRKGKFWKANIETTDFEEFEPEEALVNDLKMLQNAIGADIIAIDILEEENGDLHIVEYNDIPGLSGFSDELKYELATVLTRALSR</sequence>
<dbReference type="GO" id="GO:0046872">
    <property type="term" value="F:metal ion binding"/>
    <property type="evidence" value="ECO:0007669"/>
    <property type="project" value="InterPro"/>
</dbReference>
<keyword evidence="4" id="KW-1185">Reference proteome</keyword>
<dbReference type="InterPro" id="IPR020898">
    <property type="entry name" value="Synapsin_ATP-bd_dom"/>
</dbReference>
<gene>
    <name evidence="3" type="ORF">C8N46_108160</name>
</gene>
<feature type="domain" description="ATP-grasp" evidence="2">
    <location>
        <begin position="97"/>
        <end position="272"/>
    </location>
</feature>
<evidence type="ECO:0000313" key="3">
    <source>
        <dbReference type="EMBL" id="PTX59847.1"/>
    </source>
</evidence>
<dbReference type="RefSeq" id="WP_108116015.1">
    <property type="nucleotide sequence ID" value="NZ_QBKT01000008.1"/>
</dbReference>
<keyword evidence="1" id="KW-0067">ATP-binding</keyword>
<dbReference type="OrthoDB" id="5499328at2"/>
<dbReference type="Proteomes" id="UP000244090">
    <property type="component" value="Unassembled WGS sequence"/>
</dbReference>
<organism evidence="3 4">
    <name type="scientific">Kordia periserrulae</name>
    <dbReference type="NCBI Taxonomy" id="701523"/>
    <lineage>
        <taxon>Bacteria</taxon>
        <taxon>Pseudomonadati</taxon>
        <taxon>Bacteroidota</taxon>
        <taxon>Flavobacteriia</taxon>
        <taxon>Flavobacteriales</taxon>
        <taxon>Flavobacteriaceae</taxon>
        <taxon>Kordia</taxon>
    </lineage>
</organism>
<dbReference type="InterPro" id="IPR013815">
    <property type="entry name" value="ATP_grasp_subdomain_1"/>
</dbReference>
<dbReference type="GO" id="GO:0005737">
    <property type="term" value="C:cytoplasm"/>
    <property type="evidence" value="ECO:0007669"/>
    <property type="project" value="TreeGrafter"/>
</dbReference>
<keyword evidence="3" id="KW-0436">Ligase</keyword>
<comment type="caution">
    <text evidence="3">The sequence shown here is derived from an EMBL/GenBank/DDBJ whole genome shotgun (WGS) entry which is preliminary data.</text>
</comment>
<name>A0A2T6BV43_9FLAO</name>
<dbReference type="GO" id="GO:0005524">
    <property type="term" value="F:ATP binding"/>
    <property type="evidence" value="ECO:0007669"/>
    <property type="project" value="UniProtKB-UniRule"/>
</dbReference>
<dbReference type="PANTHER" id="PTHR21621:SF0">
    <property type="entry name" value="BETA-CITRYLGLUTAMATE SYNTHASE B-RELATED"/>
    <property type="match status" value="1"/>
</dbReference>
<evidence type="ECO:0000313" key="4">
    <source>
        <dbReference type="Proteomes" id="UP000244090"/>
    </source>
</evidence>
<keyword evidence="3" id="KW-0689">Ribosomal protein</keyword>
<dbReference type="EMBL" id="QBKT01000008">
    <property type="protein sequence ID" value="PTX59847.1"/>
    <property type="molecule type" value="Genomic_DNA"/>
</dbReference>
<dbReference type="PROSITE" id="PS50975">
    <property type="entry name" value="ATP_GRASP"/>
    <property type="match status" value="1"/>
</dbReference>
<dbReference type="Gene3D" id="3.30.470.20">
    <property type="entry name" value="ATP-grasp fold, B domain"/>
    <property type="match status" value="1"/>
</dbReference>
<dbReference type="PANTHER" id="PTHR21621">
    <property type="entry name" value="RIBOSOMAL PROTEIN S6 MODIFICATION PROTEIN"/>
    <property type="match status" value="1"/>
</dbReference>
<evidence type="ECO:0000256" key="1">
    <source>
        <dbReference type="PROSITE-ProRule" id="PRU00409"/>
    </source>
</evidence>
<accession>A0A2T6BV43</accession>
<evidence type="ECO:0000259" key="2">
    <source>
        <dbReference type="PROSITE" id="PS50975"/>
    </source>
</evidence>
<keyword evidence="3" id="KW-0687">Ribonucleoprotein</keyword>
<dbReference type="AlphaFoldDB" id="A0A2T6BV43"/>
<reference evidence="3 4" key="1">
    <citation type="submission" date="2018-04" db="EMBL/GenBank/DDBJ databases">
        <title>Genomic Encyclopedia of Archaeal and Bacterial Type Strains, Phase II (KMG-II): from individual species to whole genera.</title>
        <authorList>
            <person name="Goeker M."/>
        </authorList>
    </citation>
    <scope>NUCLEOTIDE SEQUENCE [LARGE SCALE GENOMIC DNA]</scope>
    <source>
        <strain evidence="3 4">DSM 25731</strain>
    </source>
</reference>
<dbReference type="GO" id="GO:0018169">
    <property type="term" value="F:ribosomal S6-glutamic acid ligase activity"/>
    <property type="evidence" value="ECO:0007669"/>
    <property type="project" value="TreeGrafter"/>
</dbReference>
<proteinExistence type="predicted"/>
<keyword evidence="1" id="KW-0547">Nucleotide-binding</keyword>
<dbReference type="Gene3D" id="3.30.1490.20">
    <property type="entry name" value="ATP-grasp fold, A domain"/>
    <property type="match status" value="1"/>
</dbReference>
<dbReference type="InterPro" id="IPR011761">
    <property type="entry name" value="ATP-grasp"/>
</dbReference>
<dbReference type="GO" id="GO:0009432">
    <property type="term" value="P:SOS response"/>
    <property type="evidence" value="ECO:0007669"/>
    <property type="project" value="TreeGrafter"/>
</dbReference>
<dbReference type="GO" id="GO:0005840">
    <property type="term" value="C:ribosome"/>
    <property type="evidence" value="ECO:0007669"/>
    <property type="project" value="UniProtKB-KW"/>
</dbReference>
<dbReference type="SUPFAM" id="SSF56059">
    <property type="entry name" value="Glutathione synthetase ATP-binding domain-like"/>
    <property type="match status" value="1"/>
</dbReference>
<protein>
    <submittedName>
        <fullName evidence="3">Ribosomal protein S6--L-glutamate ligase</fullName>
    </submittedName>
</protein>
<dbReference type="Pfam" id="PF02750">
    <property type="entry name" value="Synapsin_C"/>
    <property type="match status" value="1"/>
</dbReference>